<keyword evidence="3" id="KW-1185">Reference proteome</keyword>
<protein>
    <submittedName>
        <fullName evidence="2">Uncharacterized protein</fullName>
    </submittedName>
</protein>
<accession>A0A5P2BB80</accession>
<name>A0A5P2BB80_STRVZ</name>
<organism evidence="2 3">
    <name type="scientific">Streptomyces venezuelae</name>
    <dbReference type="NCBI Taxonomy" id="54571"/>
    <lineage>
        <taxon>Bacteria</taxon>
        <taxon>Bacillati</taxon>
        <taxon>Actinomycetota</taxon>
        <taxon>Actinomycetes</taxon>
        <taxon>Kitasatosporales</taxon>
        <taxon>Streptomycetaceae</taxon>
        <taxon>Streptomyces</taxon>
    </lineage>
</organism>
<feature type="region of interest" description="Disordered" evidence="1">
    <location>
        <begin position="230"/>
        <end position="254"/>
    </location>
</feature>
<gene>
    <name evidence="2" type="ORF">DEJ47_13320</name>
</gene>
<dbReference type="Proteomes" id="UP000323046">
    <property type="component" value="Chromosome"/>
</dbReference>
<evidence type="ECO:0000313" key="3">
    <source>
        <dbReference type="Proteomes" id="UP000323046"/>
    </source>
</evidence>
<dbReference type="OrthoDB" id="4294050at2"/>
<proteinExistence type="predicted"/>
<evidence type="ECO:0000313" key="2">
    <source>
        <dbReference type="EMBL" id="QES27307.1"/>
    </source>
</evidence>
<dbReference type="AlphaFoldDB" id="A0A5P2BB80"/>
<dbReference type="EMBL" id="CP029193">
    <property type="protein sequence ID" value="QES27307.1"/>
    <property type="molecule type" value="Genomic_DNA"/>
</dbReference>
<reference evidence="2 3" key="1">
    <citation type="submission" date="2018-05" db="EMBL/GenBank/DDBJ databases">
        <title>Streptomyces venezuelae.</title>
        <authorList>
            <person name="Kim W."/>
            <person name="Lee N."/>
            <person name="Cho B.-K."/>
        </authorList>
    </citation>
    <scope>NUCLEOTIDE SEQUENCE [LARGE SCALE GENOMIC DNA]</scope>
    <source>
        <strain evidence="2 3">ATCC 14583</strain>
    </source>
</reference>
<sequence>MTQPPADALLFDMPPPPTPVERLLHLADQYSQHNDALDLLLQATNPPQPEAHAAPAQDLATATTAAIKAIQSERLYESEELTEVVVRLRQLSFLADASAGLSTEAARDLTALAPEATVASAATLAGEFRRRRGATAPVPDARLGAVHRTALAEIACGHVVASSSLGREFTRSREPKVLMSTLRALETKGLAERATGSAPAAYTGGPHLDRVRLTPTGVTALASVLGLPAAGSSPAPAATPRPLPTVAQAAARNR</sequence>
<evidence type="ECO:0000256" key="1">
    <source>
        <dbReference type="SAM" id="MobiDB-lite"/>
    </source>
</evidence>
<dbReference type="RefSeq" id="WP_150168060.1">
    <property type="nucleotide sequence ID" value="NZ_CP029193.1"/>
</dbReference>